<protein>
    <submittedName>
        <fullName evidence="1">Uncharacterized protein</fullName>
    </submittedName>
</protein>
<dbReference type="OrthoDB" id="2999999at2759"/>
<reference evidence="1" key="1">
    <citation type="submission" date="2020-05" db="EMBL/GenBank/DDBJ databases">
        <title>Mycena genomes resolve the evolution of fungal bioluminescence.</title>
        <authorList>
            <person name="Tsai I.J."/>
        </authorList>
    </citation>
    <scope>NUCLEOTIDE SEQUENCE</scope>
    <source>
        <strain evidence="1">CCC161011</strain>
    </source>
</reference>
<dbReference type="Proteomes" id="UP000620124">
    <property type="component" value="Unassembled WGS sequence"/>
</dbReference>
<organism evidence="1 2">
    <name type="scientific">Mycena venus</name>
    <dbReference type="NCBI Taxonomy" id="2733690"/>
    <lineage>
        <taxon>Eukaryota</taxon>
        <taxon>Fungi</taxon>
        <taxon>Dikarya</taxon>
        <taxon>Basidiomycota</taxon>
        <taxon>Agaricomycotina</taxon>
        <taxon>Agaricomycetes</taxon>
        <taxon>Agaricomycetidae</taxon>
        <taxon>Agaricales</taxon>
        <taxon>Marasmiineae</taxon>
        <taxon>Mycenaceae</taxon>
        <taxon>Mycena</taxon>
    </lineage>
</organism>
<dbReference type="AlphaFoldDB" id="A0A8H6YXC7"/>
<proteinExistence type="predicted"/>
<gene>
    <name evidence="1" type="ORF">MVEN_00137400</name>
</gene>
<comment type="caution">
    <text evidence="1">The sequence shown here is derived from an EMBL/GenBank/DDBJ whole genome shotgun (WGS) entry which is preliminary data.</text>
</comment>
<dbReference type="EMBL" id="JACAZI010000002">
    <property type="protein sequence ID" value="KAF7368183.1"/>
    <property type="molecule type" value="Genomic_DNA"/>
</dbReference>
<evidence type="ECO:0000313" key="2">
    <source>
        <dbReference type="Proteomes" id="UP000620124"/>
    </source>
</evidence>
<evidence type="ECO:0000313" key="1">
    <source>
        <dbReference type="EMBL" id="KAF7368183.1"/>
    </source>
</evidence>
<keyword evidence="2" id="KW-1185">Reference proteome</keyword>
<name>A0A8H6YXC7_9AGAR</name>
<sequence length="426" mass="47641">MTHPSLFLTRIFDAESQDPSRMFNLDNRFMPLILNRLAPLAAKHLSPTMDITADHDTVDNNNPRDLKDYLVGPKTNILPAHGWTNASALFNHLEENINKVTDKPMSSLAAVIIRRDRPADRAMAADAIADAIVAAGLAAQDEFTVIPSTPKDGDSAAPILPHTNLILCNSSQLKDKILADPAKAIVHGRRKDESDGFTFYLFPVFPEPSWYIGTFVGLSDRLTRAEFISALFEKLIADREVIKFIQEHHDRVPAAQDIPFVVRVLLEYADFKPCQVWMPARRGSSGQRQNAVRLYMPPPSLQDDTIKAWKALLTSPSFTFVVDCRGRATPFKPEAARVGRPRPMECIKCLGLDHYKDDCPITTSPAFRAVHLNQAEIDSVDIGTSLGTIRDRDEVDAEGFKKVTRRPFKVQNRRTTAGRMRRQGGF</sequence>
<accession>A0A8H6YXC7</accession>